<organism evidence="2">
    <name type="scientific">electric eel bornavirus</name>
    <dbReference type="NCBI Taxonomy" id="3055757"/>
    <lineage>
        <taxon>Viruses</taxon>
        <taxon>Riboviria</taxon>
        <taxon>Orthornavirae</taxon>
        <taxon>Negarnaviricota</taxon>
        <taxon>Haploviricotina</taxon>
        <taxon>Monjiviricetes</taxon>
        <taxon>Mononegavirales</taxon>
        <taxon>Bornaviridae</taxon>
        <taxon>Cultervirus</taxon>
        <taxon>Cultervirus electrophori</taxon>
    </lineage>
</organism>
<name>A0AA48P912_9MONO</name>
<protein>
    <submittedName>
        <fullName evidence="2">Phosphoprotein</fullName>
    </submittedName>
</protein>
<evidence type="ECO:0000256" key="1">
    <source>
        <dbReference type="SAM" id="MobiDB-lite"/>
    </source>
</evidence>
<reference evidence="2" key="1">
    <citation type="journal article" date="2023" name="bioRxiv">
        <title>Diving Deep into Fish Bornaviruses: Uncovering Hidden Diversity and Transcriptional Strategies through Comprehensive Data Mining.</title>
        <authorList>
            <person name="Eshak M."/>
            <person name="Rubbenstroth D."/>
            <person name="Beer M."/>
            <person name="Pfaff F."/>
        </authorList>
    </citation>
    <scope>NUCLEOTIDE SEQUENCE</scope>
    <source>
        <strain evidence="2">SRS620428</strain>
    </source>
</reference>
<dbReference type="EMBL" id="BK063519">
    <property type="protein sequence ID" value="DBA13186.1"/>
    <property type="molecule type" value="Viral_cRNA"/>
</dbReference>
<feature type="region of interest" description="Disordered" evidence="1">
    <location>
        <begin position="183"/>
        <end position="205"/>
    </location>
</feature>
<feature type="region of interest" description="Disordered" evidence="1">
    <location>
        <begin position="1"/>
        <end position="48"/>
    </location>
</feature>
<sequence length="205" mass="21851">MSKSQECRMSRTSSPAAAERRKKTKDKTPPPAQPPRGKSRSPVRGADHVAMVEAMLQSETPDPEQLAETLKEALLSSEPACTQEAAHTAAKMAAGALASSGSITEAVTLLSEVLSEIKKDTPTLHEMREQLEELTKITKMIHSDLQSVVRTLGTITLSGRVGQIIPPSTTISTAQASRIYPSLHDATPAAPGPSAPPLDGFSWDF</sequence>
<proteinExistence type="predicted"/>
<evidence type="ECO:0000313" key="2">
    <source>
        <dbReference type="EMBL" id="DBA13186.1"/>
    </source>
</evidence>
<accession>A0AA48P912</accession>
<gene>
    <name evidence="2" type="primary">P</name>
</gene>